<comment type="caution">
    <text evidence="1">The sequence shown here is derived from an EMBL/GenBank/DDBJ whole genome shotgun (WGS) entry which is preliminary data.</text>
</comment>
<reference evidence="1 2" key="1">
    <citation type="journal article" date="2019" name="BMC Genomics">
        <title>New insights from Opisthorchis felineus genome: update on genomics of the epidemiologically important liver flukes.</title>
        <authorList>
            <person name="Ershov N.I."/>
            <person name="Mordvinov V.A."/>
            <person name="Prokhortchouk E.B."/>
            <person name="Pakharukova M.Y."/>
            <person name="Gunbin K.V."/>
            <person name="Ustyantsev K."/>
            <person name="Genaev M.A."/>
            <person name="Blinov A.G."/>
            <person name="Mazur A."/>
            <person name="Boulygina E."/>
            <person name="Tsygankova S."/>
            <person name="Khrameeva E."/>
            <person name="Chekanov N."/>
            <person name="Fan G."/>
            <person name="Xiao A."/>
            <person name="Zhang H."/>
            <person name="Xu X."/>
            <person name="Yang H."/>
            <person name="Solovyev V."/>
            <person name="Lee S.M."/>
            <person name="Liu X."/>
            <person name="Afonnikov D.A."/>
            <person name="Skryabin K.G."/>
        </authorList>
    </citation>
    <scope>NUCLEOTIDE SEQUENCE [LARGE SCALE GENOMIC DNA]</scope>
    <source>
        <strain evidence="1">AK-0245</strain>
        <tissue evidence="1">Whole organism</tissue>
    </source>
</reference>
<proteinExistence type="predicted"/>
<organism evidence="1 2">
    <name type="scientific">Opisthorchis felineus</name>
    <dbReference type="NCBI Taxonomy" id="147828"/>
    <lineage>
        <taxon>Eukaryota</taxon>
        <taxon>Metazoa</taxon>
        <taxon>Spiralia</taxon>
        <taxon>Lophotrochozoa</taxon>
        <taxon>Platyhelminthes</taxon>
        <taxon>Trematoda</taxon>
        <taxon>Digenea</taxon>
        <taxon>Opisthorchiida</taxon>
        <taxon>Opisthorchiata</taxon>
        <taxon>Opisthorchiidae</taxon>
        <taxon>Opisthorchis</taxon>
    </lineage>
</organism>
<keyword evidence="2" id="KW-1185">Reference proteome</keyword>
<accession>A0A4S2LUE1</accession>
<evidence type="ECO:0000313" key="2">
    <source>
        <dbReference type="Proteomes" id="UP000308267"/>
    </source>
</evidence>
<gene>
    <name evidence="1" type="ORF">CRM22_004786</name>
</gene>
<sequence>MARTSSSTSFQTSHGIQIFLVRLFRTVTDHILIHLPPIPPTTNSPKTSVIIAYRRASLPLDLNQPTHHPSLTTPACVPATTRPCAPILDHPEGRASETVNLNGVGICDTLSDTYDTTSLRAYTGLL</sequence>
<dbReference type="Proteomes" id="UP000308267">
    <property type="component" value="Unassembled WGS sequence"/>
</dbReference>
<dbReference type="EMBL" id="SJOL01006416">
    <property type="protein sequence ID" value="TGZ67441.1"/>
    <property type="molecule type" value="Genomic_DNA"/>
</dbReference>
<name>A0A4S2LUE1_OPIFE</name>
<dbReference type="AlphaFoldDB" id="A0A4S2LUE1"/>
<evidence type="ECO:0000313" key="1">
    <source>
        <dbReference type="EMBL" id="TGZ67441.1"/>
    </source>
</evidence>
<protein>
    <submittedName>
        <fullName evidence="1">Uncharacterized protein</fullName>
    </submittedName>
</protein>